<dbReference type="GO" id="GO:0062054">
    <property type="term" value="F:fluoride channel activity"/>
    <property type="evidence" value="ECO:0007669"/>
    <property type="project" value="UniProtKB-UniRule"/>
</dbReference>
<evidence type="ECO:0000313" key="12">
    <source>
        <dbReference type="Proteomes" id="UP000595220"/>
    </source>
</evidence>
<dbReference type="AlphaFoldDB" id="A0AAQ0BWW8"/>
<comment type="catalytic activity">
    <reaction evidence="8">
        <text>fluoride(in) = fluoride(out)</text>
        <dbReference type="Rhea" id="RHEA:76159"/>
        <dbReference type="ChEBI" id="CHEBI:17051"/>
    </reaction>
    <physiologicalReaction direction="left-to-right" evidence="8">
        <dbReference type="Rhea" id="RHEA:76160"/>
    </physiologicalReaction>
</comment>
<evidence type="ECO:0000313" key="11">
    <source>
        <dbReference type="EMBL" id="QQC43782.1"/>
    </source>
</evidence>
<keyword evidence="10" id="KW-0813">Transport</keyword>
<dbReference type="EMBL" id="CP066065">
    <property type="protein sequence ID" value="QQC43782.1"/>
    <property type="molecule type" value="Genomic_DNA"/>
</dbReference>
<evidence type="ECO:0000256" key="6">
    <source>
        <dbReference type="ARBA" id="ARBA00023303"/>
    </source>
</evidence>
<feature type="binding site" evidence="10">
    <location>
        <position position="89"/>
    </location>
    <ligand>
        <name>Na(+)</name>
        <dbReference type="ChEBI" id="CHEBI:29101"/>
        <note>structural</note>
    </ligand>
</feature>
<keyword evidence="10" id="KW-0479">Metal-binding</keyword>
<evidence type="ECO:0000256" key="5">
    <source>
        <dbReference type="ARBA" id="ARBA00023136"/>
    </source>
</evidence>
<dbReference type="RefSeq" id="WP_074633001.1">
    <property type="nucleotide sequence ID" value="NZ_CP066065.1"/>
</dbReference>
<evidence type="ECO:0000256" key="8">
    <source>
        <dbReference type="ARBA" id="ARBA00035585"/>
    </source>
</evidence>
<keyword evidence="5 10" id="KW-0472">Membrane</keyword>
<keyword evidence="4 10" id="KW-1133">Transmembrane helix</keyword>
<reference evidence="11 12" key="1">
    <citation type="submission" date="2020-12" db="EMBL/GenBank/DDBJ databases">
        <title>FDA dAtabase for Regulatory Grade micrObial Sequences (FDA-ARGOS): Supporting development and validation of Infectious Disease Dx tests.</title>
        <authorList>
            <person name="Sproer C."/>
            <person name="Gronow S."/>
            <person name="Severitt S."/>
            <person name="Schroder I."/>
            <person name="Tallon L."/>
            <person name="Sadzewicz L."/>
            <person name="Zhao X."/>
            <person name="Boylan J."/>
            <person name="Ott S."/>
            <person name="Bowen H."/>
            <person name="Vavikolanu K."/>
            <person name="Mehta A."/>
            <person name="Aluvathingal J."/>
            <person name="Nadendla S."/>
            <person name="Lowell S."/>
            <person name="Myers T."/>
            <person name="Yan Y."/>
            <person name="Sichtig H."/>
        </authorList>
    </citation>
    <scope>NUCLEOTIDE SEQUENCE [LARGE SCALE GENOMIC DNA]</scope>
    <source>
        <strain evidence="11 12">FDAARGOS_985</strain>
    </source>
</reference>
<protein>
    <recommendedName>
        <fullName evidence="10">Fluoride-specific ion channel FluC</fullName>
    </recommendedName>
</protein>
<evidence type="ECO:0000256" key="9">
    <source>
        <dbReference type="ARBA" id="ARBA00049940"/>
    </source>
</evidence>
<dbReference type="GO" id="GO:0046872">
    <property type="term" value="F:metal ion binding"/>
    <property type="evidence" value="ECO:0007669"/>
    <property type="project" value="UniProtKB-KW"/>
</dbReference>
<comment type="similarity">
    <text evidence="7 10">Belongs to the fluoride channel Fluc/FEX (TC 1.A.43) family.</text>
</comment>
<keyword evidence="2 10" id="KW-1003">Cell membrane</keyword>
<evidence type="ECO:0000256" key="2">
    <source>
        <dbReference type="ARBA" id="ARBA00022475"/>
    </source>
</evidence>
<dbReference type="GO" id="GO:0005886">
    <property type="term" value="C:plasma membrane"/>
    <property type="evidence" value="ECO:0007669"/>
    <property type="project" value="UniProtKB-SubCell"/>
</dbReference>
<evidence type="ECO:0000256" key="4">
    <source>
        <dbReference type="ARBA" id="ARBA00022989"/>
    </source>
</evidence>
<organism evidence="11 12">
    <name type="scientific">Schaalia meyeri</name>
    <dbReference type="NCBI Taxonomy" id="52773"/>
    <lineage>
        <taxon>Bacteria</taxon>
        <taxon>Bacillati</taxon>
        <taxon>Actinomycetota</taxon>
        <taxon>Actinomycetes</taxon>
        <taxon>Actinomycetales</taxon>
        <taxon>Actinomycetaceae</taxon>
        <taxon>Schaalia</taxon>
    </lineage>
</organism>
<evidence type="ECO:0000256" key="7">
    <source>
        <dbReference type="ARBA" id="ARBA00035120"/>
    </source>
</evidence>
<comment type="function">
    <text evidence="9 10">Fluoride-specific ion channel. Important for reducing fluoride concentration in the cell, thus reducing its toxicity.</text>
</comment>
<keyword evidence="12" id="KW-1185">Reference proteome</keyword>
<keyword evidence="10" id="KW-0915">Sodium</keyword>
<name>A0AAQ0BWW8_9ACTO</name>
<gene>
    <name evidence="10" type="primary">fluC</name>
    <name evidence="10" type="synonym">crcB</name>
    <name evidence="11" type="ORF">I6H42_08450</name>
</gene>
<feature type="binding site" evidence="10">
    <location>
        <position position="92"/>
    </location>
    <ligand>
        <name>Na(+)</name>
        <dbReference type="ChEBI" id="CHEBI:29101"/>
        <note>structural</note>
    </ligand>
</feature>
<sequence length="155" mass="15227">MVRSRVPDWLAVGAGGAVGTAARALLDQVALAFPVGGLFLPWSTAAVNVMGAFGLGAVAAWVGGRLAIGRGGAAELRQLKLLVGTGFTGAFTTYGTYIVASADHACRSGIAEAAARSLALLALGGAAAWAGTRVGKRMCAPSAPGESGASRGEGA</sequence>
<dbReference type="GO" id="GO:0140114">
    <property type="term" value="P:cellular detoxification of fluoride"/>
    <property type="evidence" value="ECO:0007669"/>
    <property type="project" value="UniProtKB-UniRule"/>
</dbReference>
<dbReference type="Pfam" id="PF02537">
    <property type="entry name" value="CRCB"/>
    <property type="match status" value="1"/>
</dbReference>
<accession>A0AAQ0BWW8</accession>
<keyword evidence="6 10" id="KW-0407">Ion channel</keyword>
<keyword evidence="3 10" id="KW-0812">Transmembrane</keyword>
<evidence type="ECO:0000256" key="10">
    <source>
        <dbReference type="HAMAP-Rule" id="MF_00454"/>
    </source>
</evidence>
<feature type="transmembrane region" description="Helical" evidence="10">
    <location>
        <begin position="42"/>
        <end position="67"/>
    </location>
</feature>
<proteinExistence type="inferred from homology"/>
<dbReference type="Proteomes" id="UP000595220">
    <property type="component" value="Chromosome"/>
</dbReference>
<dbReference type="HAMAP" id="MF_00454">
    <property type="entry name" value="FluC"/>
    <property type="match status" value="1"/>
</dbReference>
<feature type="transmembrane region" description="Helical" evidence="10">
    <location>
        <begin position="113"/>
        <end position="132"/>
    </location>
</feature>
<comment type="activity regulation">
    <text evidence="10">Na(+) is not transported, but it plays an essential structural role and its presence is essential for fluoride channel function.</text>
</comment>
<evidence type="ECO:0000256" key="1">
    <source>
        <dbReference type="ARBA" id="ARBA00004651"/>
    </source>
</evidence>
<evidence type="ECO:0000256" key="3">
    <source>
        <dbReference type="ARBA" id="ARBA00022692"/>
    </source>
</evidence>
<dbReference type="InterPro" id="IPR003691">
    <property type="entry name" value="FluC"/>
</dbReference>
<feature type="transmembrane region" description="Helical" evidence="10">
    <location>
        <begin position="79"/>
        <end position="101"/>
    </location>
</feature>
<comment type="subcellular location">
    <subcellularLocation>
        <location evidence="1 10">Cell membrane</location>
        <topology evidence="1 10">Multi-pass membrane protein</topology>
    </subcellularLocation>
</comment>
<keyword evidence="10" id="KW-0406">Ion transport</keyword>